<evidence type="ECO:0000256" key="5">
    <source>
        <dbReference type="ARBA" id="ARBA00022801"/>
    </source>
</evidence>
<keyword evidence="5 10" id="KW-0378">Hydrolase</keyword>
<name>A0A0G2E714_PHACM</name>
<dbReference type="InterPro" id="IPR000743">
    <property type="entry name" value="Glyco_hydro_28"/>
</dbReference>
<comment type="similarity">
    <text evidence="2 10">Belongs to the glycosyl hydrolase 28 family.</text>
</comment>
<organism evidence="12 13">
    <name type="scientific">Phaeomoniella chlamydospora</name>
    <name type="common">Phaeoacremonium chlamydosporum</name>
    <dbReference type="NCBI Taxonomy" id="158046"/>
    <lineage>
        <taxon>Eukaryota</taxon>
        <taxon>Fungi</taxon>
        <taxon>Dikarya</taxon>
        <taxon>Ascomycota</taxon>
        <taxon>Pezizomycotina</taxon>
        <taxon>Eurotiomycetes</taxon>
        <taxon>Chaetothyriomycetidae</taxon>
        <taxon>Phaeomoniellales</taxon>
        <taxon>Phaeomoniellaceae</taxon>
        <taxon>Phaeomoniella</taxon>
    </lineage>
</organism>
<dbReference type="Gene3D" id="2.160.20.10">
    <property type="entry name" value="Single-stranded right-handed beta-helix, Pectin lyase-like"/>
    <property type="match status" value="1"/>
</dbReference>
<evidence type="ECO:0000256" key="2">
    <source>
        <dbReference type="ARBA" id="ARBA00008834"/>
    </source>
</evidence>
<evidence type="ECO:0000256" key="4">
    <source>
        <dbReference type="ARBA" id="ARBA00022729"/>
    </source>
</evidence>
<evidence type="ECO:0000256" key="3">
    <source>
        <dbReference type="ARBA" id="ARBA00022525"/>
    </source>
</evidence>
<evidence type="ECO:0000313" key="13">
    <source>
        <dbReference type="Proteomes" id="UP000053317"/>
    </source>
</evidence>
<keyword evidence="8 10" id="KW-0326">Glycosidase</keyword>
<comment type="caution">
    <text evidence="12">The sequence shown here is derived from an EMBL/GenBank/DDBJ whole genome shotgun (WGS) entry which is preliminary data.</text>
</comment>
<dbReference type="GO" id="GO:0046576">
    <property type="term" value="F:rhamnogalacturonan alpha-L-rhamnopyranosyl-(1-&gt;4)-alpha-D-galactopyranosyluronide lyase activity"/>
    <property type="evidence" value="ECO:0007669"/>
    <property type="project" value="UniProtKB-ARBA"/>
</dbReference>
<keyword evidence="4 11" id="KW-0732">Signal</keyword>
<dbReference type="PANTHER" id="PTHR31736:SF19">
    <property type="entry name" value="PECTIN LYASE SUPERFAMILY PROTEIN-RELATED"/>
    <property type="match status" value="1"/>
</dbReference>
<evidence type="ECO:0000256" key="1">
    <source>
        <dbReference type="ARBA" id="ARBA00004613"/>
    </source>
</evidence>
<feature type="chain" id="PRO_5002543565" evidence="11">
    <location>
        <begin position="20"/>
        <end position="436"/>
    </location>
</feature>
<dbReference type="AlphaFoldDB" id="A0A0G2E714"/>
<accession>A0A0G2E714</accession>
<dbReference type="Pfam" id="PF00295">
    <property type="entry name" value="Glyco_hydro_28"/>
    <property type="match status" value="1"/>
</dbReference>
<evidence type="ECO:0000256" key="11">
    <source>
        <dbReference type="SAM" id="SignalP"/>
    </source>
</evidence>
<protein>
    <submittedName>
        <fullName evidence="12">Putative rhamnogalacturonase a</fullName>
    </submittedName>
</protein>
<dbReference type="PANTHER" id="PTHR31736">
    <property type="match status" value="1"/>
</dbReference>
<evidence type="ECO:0000256" key="6">
    <source>
        <dbReference type="ARBA" id="ARBA00023157"/>
    </source>
</evidence>
<dbReference type="EMBL" id="LCWF01000122">
    <property type="protein sequence ID" value="KKY18414.1"/>
    <property type="molecule type" value="Genomic_DNA"/>
</dbReference>
<reference evidence="12 13" key="2">
    <citation type="submission" date="2015-05" db="EMBL/GenBank/DDBJ databases">
        <authorList>
            <person name="Morales-Cruz A."/>
            <person name="Amrine K.C."/>
            <person name="Cantu D."/>
        </authorList>
    </citation>
    <scope>NUCLEOTIDE SEQUENCE [LARGE SCALE GENOMIC DNA]</scope>
    <source>
        <strain evidence="12">UCRPC4</strain>
    </source>
</reference>
<keyword evidence="6" id="KW-1015">Disulfide bond</keyword>
<dbReference type="GO" id="GO:0004650">
    <property type="term" value="F:polygalacturonase activity"/>
    <property type="evidence" value="ECO:0007669"/>
    <property type="project" value="InterPro"/>
</dbReference>
<evidence type="ECO:0000313" key="12">
    <source>
        <dbReference type="EMBL" id="KKY18414.1"/>
    </source>
</evidence>
<dbReference type="GO" id="GO:0005576">
    <property type="term" value="C:extracellular region"/>
    <property type="evidence" value="ECO:0007669"/>
    <property type="project" value="UniProtKB-SubCell"/>
</dbReference>
<evidence type="ECO:0000256" key="8">
    <source>
        <dbReference type="ARBA" id="ARBA00023295"/>
    </source>
</evidence>
<dbReference type="Proteomes" id="UP000053317">
    <property type="component" value="Unassembled WGS sequence"/>
</dbReference>
<feature type="signal peptide" evidence="11">
    <location>
        <begin position="1"/>
        <end position="19"/>
    </location>
</feature>
<evidence type="ECO:0000256" key="10">
    <source>
        <dbReference type="RuleBase" id="RU361169"/>
    </source>
</evidence>
<evidence type="ECO:0000256" key="9">
    <source>
        <dbReference type="ARBA" id="ARBA00023316"/>
    </source>
</evidence>
<keyword evidence="3" id="KW-0964">Secreted</keyword>
<evidence type="ECO:0000256" key="7">
    <source>
        <dbReference type="ARBA" id="ARBA00023180"/>
    </source>
</evidence>
<dbReference type="SUPFAM" id="SSF51126">
    <property type="entry name" value="Pectin lyase-like"/>
    <property type="match status" value="1"/>
</dbReference>
<keyword evidence="7" id="KW-0325">Glycoprotein</keyword>
<sequence>MFFNLFLLLTATVFQATWAQLADSSDYPMGPLTTAATKWGTKVCDVTDYGGVADGATDFGPALLDAFNACKSGGVVNIPSGTFAMATWVTLNGGSAWAINLEGTIIRTGTSSGNMIYIEHSTDFELYSSNGKGAMQGYGYQFHENGEYGPRLLRLYDVTNFAIHDIALVDSPAFHLTLDTCESGVVYNTIVRGGNEGGLDGIDLWGFNLWVHDVEVTNKDECVTVKNPSNHILVESVYCNWSGGSAIGSLATDTNIYKVEYKNIYTVNSTQMFMIKSNGGDGNVTQITLSNFIGHSNAYSFDLDSAWSDESTASGSGIYYNSITLSNWKGDCSNGAARGPVKVICPGAVPCTNIQVSDFAIWTDTGSKELELWNRDLDSHGGPVGIFGFIYAFGFDGRVGDYDFDRDPDGTDVFLPGGDAGYGESFVGLFCWDKNF</sequence>
<keyword evidence="9" id="KW-0961">Cell wall biogenesis/degradation</keyword>
<dbReference type="InterPro" id="IPR012334">
    <property type="entry name" value="Pectin_lyas_fold"/>
</dbReference>
<dbReference type="GO" id="GO:0005975">
    <property type="term" value="P:carbohydrate metabolic process"/>
    <property type="evidence" value="ECO:0007669"/>
    <property type="project" value="InterPro"/>
</dbReference>
<dbReference type="InterPro" id="IPR011050">
    <property type="entry name" value="Pectin_lyase_fold/virulence"/>
</dbReference>
<keyword evidence="13" id="KW-1185">Reference proteome</keyword>
<comment type="subcellular location">
    <subcellularLocation>
        <location evidence="1">Secreted</location>
    </subcellularLocation>
</comment>
<reference evidence="12 13" key="1">
    <citation type="submission" date="2015-05" db="EMBL/GenBank/DDBJ databases">
        <title>Distinctive expansion of gene families associated with plant cell wall degradation and secondary metabolism in the genomes of grapevine trunk pathogens.</title>
        <authorList>
            <person name="Lawrence D.P."/>
            <person name="Travadon R."/>
            <person name="Rolshausen P.E."/>
            <person name="Baumgartner K."/>
        </authorList>
    </citation>
    <scope>NUCLEOTIDE SEQUENCE [LARGE SCALE GENOMIC DNA]</scope>
    <source>
        <strain evidence="12">UCRPC4</strain>
    </source>
</reference>
<proteinExistence type="inferred from homology"/>
<gene>
    <name evidence="12" type="ORF">UCRPC4_g04950</name>
</gene>
<dbReference type="GO" id="GO:0071555">
    <property type="term" value="P:cell wall organization"/>
    <property type="evidence" value="ECO:0007669"/>
    <property type="project" value="UniProtKB-KW"/>
</dbReference>
<dbReference type="OrthoDB" id="2268901at2759"/>